<keyword evidence="4" id="KW-0187">Copper transport</keyword>
<feature type="region of interest" description="Disordered" evidence="5">
    <location>
        <begin position="1"/>
        <end position="22"/>
    </location>
</feature>
<organism evidence="6 7">
    <name type="scientific">Seiridium cardinale</name>
    <dbReference type="NCBI Taxonomy" id="138064"/>
    <lineage>
        <taxon>Eukaryota</taxon>
        <taxon>Fungi</taxon>
        <taxon>Dikarya</taxon>
        <taxon>Ascomycota</taxon>
        <taxon>Pezizomycotina</taxon>
        <taxon>Sordariomycetes</taxon>
        <taxon>Xylariomycetidae</taxon>
        <taxon>Amphisphaeriales</taxon>
        <taxon>Sporocadaceae</taxon>
        <taxon>Seiridium</taxon>
    </lineage>
</organism>
<name>A0ABR2XJ05_9PEZI</name>
<evidence type="ECO:0000256" key="3">
    <source>
        <dbReference type="ARBA" id="ARBA00023136"/>
    </source>
</evidence>
<feature type="transmembrane region" description="Helical" evidence="4">
    <location>
        <begin position="59"/>
        <end position="78"/>
    </location>
</feature>
<evidence type="ECO:0000256" key="1">
    <source>
        <dbReference type="ARBA" id="ARBA00022692"/>
    </source>
</evidence>
<dbReference type="Pfam" id="PF04145">
    <property type="entry name" value="Ctr"/>
    <property type="match status" value="1"/>
</dbReference>
<keyword evidence="1 4" id="KW-0812">Transmembrane</keyword>
<gene>
    <name evidence="6" type="ORF">SCAR479_09663</name>
</gene>
<feature type="transmembrane region" description="Helical" evidence="4">
    <location>
        <begin position="170"/>
        <end position="186"/>
    </location>
</feature>
<dbReference type="PANTHER" id="PTHR12483:SF115">
    <property type="entry name" value="COPPER TRANSPORT PROTEIN"/>
    <property type="match status" value="1"/>
</dbReference>
<evidence type="ECO:0000256" key="4">
    <source>
        <dbReference type="RuleBase" id="RU367022"/>
    </source>
</evidence>
<protein>
    <recommendedName>
        <fullName evidence="4">Copper transport protein</fullName>
    </recommendedName>
</protein>
<dbReference type="EMBL" id="JARVKM010000048">
    <property type="protein sequence ID" value="KAK9773717.1"/>
    <property type="molecule type" value="Genomic_DNA"/>
</dbReference>
<keyword evidence="4" id="KW-0813">Transport</keyword>
<keyword evidence="4" id="KW-0186">Copper</keyword>
<comment type="caution">
    <text evidence="6">The sequence shown here is derived from an EMBL/GenBank/DDBJ whole genome shotgun (WGS) entry which is preliminary data.</text>
</comment>
<evidence type="ECO:0000256" key="2">
    <source>
        <dbReference type="ARBA" id="ARBA00022989"/>
    </source>
</evidence>
<accession>A0ABR2XJ05</accession>
<reference evidence="6 7" key="1">
    <citation type="submission" date="2024-02" db="EMBL/GenBank/DDBJ databases">
        <title>First draft genome assembly of two strains of Seiridium cardinale.</title>
        <authorList>
            <person name="Emiliani G."/>
            <person name="Scali E."/>
        </authorList>
    </citation>
    <scope>NUCLEOTIDE SEQUENCE [LARGE SCALE GENOMIC DNA]</scope>
    <source>
        <strain evidence="6 7">BM-138-000479</strain>
    </source>
</reference>
<comment type="subcellular location">
    <subcellularLocation>
        <location evidence="4">Membrane</location>
        <topology evidence="4">Multi-pass membrane protein</topology>
    </subcellularLocation>
</comment>
<sequence>MDHAHMDHSQMDHGGMDHGDTGHGGHGGMTDMCNMNMLFTWDPTNLCIIFRGWHIRGTASLIFSLLAIVAIGVGYEALREATRRYEAWVNQRQETAPPTELWLRESARAFQVIASDHDDGHLTETTPFLWSGRNQIEVSKRAHIIKALLYAVQSFYAFMMMLLFMTYNGWVMLAVFVGNFVGYIMFGTSTKATKDNACH</sequence>
<evidence type="ECO:0000313" key="6">
    <source>
        <dbReference type="EMBL" id="KAK9773717.1"/>
    </source>
</evidence>
<keyword evidence="2 4" id="KW-1133">Transmembrane helix</keyword>
<proteinExistence type="inferred from homology"/>
<dbReference type="Proteomes" id="UP001465668">
    <property type="component" value="Unassembled WGS sequence"/>
</dbReference>
<evidence type="ECO:0000313" key="7">
    <source>
        <dbReference type="Proteomes" id="UP001465668"/>
    </source>
</evidence>
<keyword evidence="7" id="KW-1185">Reference proteome</keyword>
<comment type="similarity">
    <text evidence="4">Belongs to the copper transporter (Ctr) (TC 1.A.56) family. SLC31A subfamily.</text>
</comment>
<keyword evidence="3 4" id="KW-0472">Membrane</keyword>
<feature type="transmembrane region" description="Helical" evidence="4">
    <location>
        <begin position="147"/>
        <end position="164"/>
    </location>
</feature>
<dbReference type="PANTHER" id="PTHR12483">
    <property type="entry name" value="SOLUTE CARRIER FAMILY 31 COPPER TRANSPORTERS"/>
    <property type="match status" value="1"/>
</dbReference>
<keyword evidence="4" id="KW-0406">Ion transport</keyword>
<dbReference type="InterPro" id="IPR007274">
    <property type="entry name" value="Cop_transporter"/>
</dbReference>
<evidence type="ECO:0000256" key="5">
    <source>
        <dbReference type="SAM" id="MobiDB-lite"/>
    </source>
</evidence>